<organism evidence="2 3">
    <name type="scientific">Streptomyces pactum</name>
    <dbReference type="NCBI Taxonomy" id="68249"/>
    <lineage>
        <taxon>Bacteria</taxon>
        <taxon>Bacillati</taxon>
        <taxon>Actinomycetota</taxon>
        <taxon>Actinomycetes</taxon>
        <taxon>Kitasatosporales</taxon>
        <taxon>Streptomycetaceae</taxon>
        <taxon>Streptomyces</taxon>
    </lineage>
</organism>
<comment type="caution">
    <text evidence="2">The sequence shown here is derived from an EMBL/GenBank/DDBJ whole genome shotgun (WGS) entry which is preliminary data.</text>
</comment>
<protein>
    <recommendedName>
        <fullName evidence="4">WXG100 family type VII secretion target</fullName>
    </recommendedName>
</protein>
<evidence type="ECO:0000313" key="2">
    <source>
        <dbReference type="EMBL" id="MBH5336570.1"/>
    </source>
</evidence>
<evidence type="ECO:0000313" key="3">
    <source>
        <dbReference type="Proteomes" id="UP000807371"/>
    </source>
</evidence>
<keyword evidence="3" id="KW-1185">Reference proteome</keyword>
<accession>A0ABS0NMZ0</accession>
<dbReference type="InterPro" id="IPR038332">
    <property type="entry name" value="PPE_sf"/>
</dbReference>
<dbReference type="Gene3D" id="1.20.1260.20">
    <property type="entry name" value="PPE superfamily"/>
    <property type="match status" value="1"/>
</dbReference>
<evidence type="ECO:0000256" key="1">
    <source>
        <dbReference type="SAM" id="MobiDB-lite"/>
    </source>
</evidence>
<name>A0ABS0NMZ0_9ACTN</name>
<feature type="region of interest" description="Disordered" evidence="1">
    <location>
        <begin position="396"/>
        <end position="417"/>
    </location>
</feature>
<gene>
    <name evidence="2" type="ORF">IHE55_18025</name>
</gene>
<sequence length="770" mass="83907">MKYQDVMGAPLGKLKTAADAWATLARSLETLATEARDGMQAKAERAVWKGVNSTVTREFIGQTAREFADAAKTAKGMHELLSDAHATFKLAKDNLVRLRDVEAPEAQVRIDETGKVSALPLLTDDDTAKHDPDYAKVQKTRQDNAAEFQRWIDKIVDDCGDADESFKLALEANAKDAHDFTAPAYSSLDQEEAARASRLLARGADISNTDLTQLNELLLDNNHRPTFSLAFYDRLGPEKVLTFYGQLAAESSRHGQYDKKFLKGVQSLQRGLGLNLATASRDSRFSEEWGPALRKLGGERIAVANDGTTPPYGYQIFGGILRYGNYSKEFLTPIAEHVTQLRAHDPSAFDPSSQGETYKDAFNPSGKNGAGYDPVTAVLEALGHSPEASKEFFHGEPTLYNRDGSEVKDPSKGSDLDVNFTGENSYLQYFTGEGYESFPDTDRTNTDLVKKSDQYMPEALGHALESATLGKPWDGSGPAVRDEKTVEIMDKVLDVYGDSELLKQHKALSDSLGRMGAAYIDDINWAMDKRSPGSAFFPQGDPRLHLGSDVDAARDFLSAVGQHPNAYAAISSAEQLHVMSHLDGPFDVNSDQNKGNALNVVRVGAEVQGVLDQSRASQIEAEGAKKYEDYAKAEGDEAAWRKFNTSAVITGAAGGLVMTGNPVAGGAVMMVPIAVEYGSGLISEYLGMSLGEASEKDIEAEKKKIEEESDQKSEQVYRGGERRITLPVQNFIESNGIDGTFEEEIHMAQYVGYTRGNELVGQQGEAPQVD</sequence>
<feature type="compositionally biased region" description="Basic and acidic residues" evidence="1">
    <location>
        <begin position="403"/>
        <end position="415"/>
    </location>
</feature>
<proteinExistence type="predicted"/>
<dbReference type="EMBL" id="JACYXC010000001">
    <property type="protein sequence ID" value="MBH5336570.1"/>
    <property type="molecule type" value="Genomic_DNA"/>
</dbReference>
<evidence type="ECO:0008006" key="4">
    <source>
        <dbReference type="Google" id="ProtNLM"/>
    </source>
</evidence>
<reference evidence="2 3" key="1">
    <citation type="submission" date="2020-09" db="EMBL/GenBank/DDBJ databases">
        <title>Biosynthesis of the nuclear factor of activated T cells inhibitor NFAT-133 and its congeners in Streptomyces pactum.</title>
        <authorList>
            <person name="Zhou W."/>
            <person name="Posri P."/>
            <person name="Abugrain M.E."/>
            <person name="Weisberg A.J."/>
            <person name="Chang J.H."/>
            <person name="Mahmud T."/>
        </authorList>
    </citation>
    <scope>NUCLEOTIDE SEQUENCE [LARGE SCALE GENOMIC DNA]</scope>
    <source>
        <strain evidence="2 3">ATCC 27456</strain>
    </source>
</reference>
<dbReference type="Proteomes" id="UP000807371">
    <property type="component" value="Unassembled WGS sequence"/>
</dbReference>
<dbReference type="RefSeq" id="WP_197989963.1">
    <property type="nucleotide sequence ID" value="NZ_JACYXC010000001.1"/>
</dbReference>